<evidence type="ECO:0000313" key="3">
    <source>
        <dbReference type="EMBL" id="ABZ70379.1"/>
    </source>
</evidence>
<dbReference type="HOGENOM" id="CLU_1118593_0_0_5"/>
<dbReference type="EMBL" id="CP000927">
    <property type="protein sequence ID" value="ABZ70379.1"/>
    <property type="molecule type" value="Genomic_DNA"/>
</dbReference>
<dbReference type="AlphaFoldDB" id="B0SYP8"/>
<dbReference type="STRING" id="366602.Caul_1249"/>
<proteinExistence type="predicted"/>
<evidence type="ECO:0008006" key="4">
    <source>
        <dbReference type="Google" id="ProtNLM"/>
    </source>
</evidence>
<accession>B0SYP8</accession>
<dbReference type="KEGG" id="cak:Caul_1249"/>
<feature type="signal peptide" evidence="2">
    <location>
        <begin position="1"/>
        <end position="26"/>
    </location>
</feature>
<evidence type="ECO:0000256" key="1">
    <source>
        <dbReference type="SAM" id="MobiDB-lite"/>
    </source>
</evidence>
<feature type="region of interest" description="Disordered" evidence="1">
    <location>
        <begin position="224"/>
        <end position="248"/>
    </location>
</feature>
<protein>
    <recommendedName>
        <fullName evidence="4">DUF3313 domain-containing protein</fullName>
    </recommendedName>
</protein>
<evidence type="ECO:0000256" key="2">
    <source>
        <dbReference type="SAM" id="SignalP"/>
    </source>
</evidence>
<gene>
    <name evidence="3" type="ordered locus">Caul_1249</name>
</gene>
<dbReference type="OrthoDB" id="9831391at2"/>
<keyword evidence="2" id="KW-0732">Signal</keyword>
<reference evidence="3" key="1">
    <citation type="submission" date="2008-01" db="EMBL/GenBank/DDBJ databases">
        <title>Complete sequence of chromosome of Caulobacter sp. K31.</title>
        <authorList>
            <consortium name="US DOE Joint Genome Institute"/>
            <person name="Copeland A."/>
            <person name="Lucas S."/>
            <person name="Lapidus A."/>
            <person name="Barry K."/>
            <person name="Glavina del Rio T."/>
            <person name="Dalin E."/>
            <person name="Tice H."/>
            <person name="Pitluck S."/>
            <person name="Bruce D."/>
            <person name="Goodwin L."/>
            <person name="Thompson L.S."/>
            <person name="Brettin T."/>
            <person name="Detter J.C."/>
            <person name="Han C."/>
            <person name="Schmutz J."/>
            <person name="Larimer F."/>
            <person name="Land M."/>
            <person name="Hauser L."/>
            <person name="Kyrpides N."/>
            <person name="Kim E."/>
            <person name="Stephens C."/>
            <person name="Richardson P."/>
        </authorList>
    </citation>
    <scope>NUCLEOTIDE SEQUENCE [LARGE SCALE GENOMIC DNA]</scope>
    <source>
        <strain evidence="3">K31</strain>
    </source>
</reference>
<name>B0SYP8_CAUSK</name>
<organism evidence="3">
    <name type="scientific">Caulobacter sp. (strain K31)</name>
    <dbReference type="NCBI Taxonomy" id="366602"/>
    <lineage>
        <taxon>Bacteria</taxon>
        <taxon>Pseudomonadati</taxon>
        <taxon>Pseudomonadota</taxon>
        <taxon>Alphaproteobacteria</taxon>
        <taxon>Caulobacterales</taxon>
        <taxon>Caulobacteraceae</taxon>
        <taxon>Caulobacter</taxon>
    </lineage>
</organism>
<feature type="chain" id="PRO_5002755687" description="DUF3313 domain-containing protein" evidence="2">
    <location>
        <begin position="27"/>
        <end position="248"/>
    </location>
</feature>
<sequence length="248" mass="25826" precursor="true">MTKLRLSASVALAAATLALIAAPAQAAVHPLVSGQSLNLPLNDETDGPALKVVVKSAEFTGLMIVPNESRAERKARANQVPLDTIDGKNLVKFIRSAADDLRTRGLSQPNPRSMVVTATFVEKTRIDQSGLWGDALKAGFTFGLANSATTPLYFVSHMDIAIDGQTYSCDAEAPGRIPTYPRKNDPHTHDAADKMAEDARKACWAQIVDKIGVVFVAPGAAPSAAPAPEAAPAAPATPTPIATAAPAA</sequence>